<evidence type="ECO:0000313" key="3">
    <source>
        <dbReference type="Proteomes" id="UP000253509"/>
    </source>
</evidence>
<dbReference type="Proteomes" id="UP000253509">
    <property type="component" value="Unassembled WGS sequence"/>
</dbReference>
<dbReference type="AlphaFoldDB" id="A0A366IGL4"/>
<keyword evidence="1" id="KW-0732">Signal</keyword>
<protein>
    <submittedName>
        <fullName evidence="2">Uncharacterized protein</fullName>
    </submittedName>
</protein>
<dbReference type="EMBL" id="QNSB01000008">
    <property type="protein sequence ID" value="RBP70672.1"/>
    <property type="molecule type" value="Genomic_DNA"/>
</dbReference>
<gene>
    <name evidence="2" type="ORF">DFO65_108125</name>
</gene>
<dbReference type="RefSeq" id="WP_113904791.1">
    <property type="nucleotide sequence ID" value="NZ_QNSB01000008.1"/>
</dbReference>
<accession>A0A366IGL4</accession>
<keyword evidence="3" id="KW-1185">Reference proteome</keyword>
<feature type="signal peptide" evidence="1">
    <location>
        <begin position="1"/>
        <end position="24"/>
    </location>
</feature>
<name>A0A366IGL4_9MICO</name>
<comment type="caution">
    <text evidence="2">The sequence shown here is derived from an EMBL/GenBank/DDBJ whole genome shotgun (WGS) entry which is preliminary data.</text>
</comment>
<sequence length="232" mass="25292">MTFLKRALIAAVASLSLVVGPAVAANAAATSFDVTKLSAKSIVVSDANCRNVDVHMSHKKSGVDNWDVYADVTRRGGWVGSADFSSSGDTKKTRAFICPSLDGLGKYGLGPSEVFAYSESSWDMVDRTDYTKGHFYVRGKATASLSAKRSGKSVTLSAKTKRYDPESYGWVNYNPKVKFQVKKNGKWKTVKTIKAKKGKATYKVKSKGKKSYRIVFDQVSWATGAKSKTVKK</sequence>
<organism evidence="2 3">
    <name type="scientific">Brevibacterium celere</name>
    <dbReference type="NCBI Taxonomy" id="225845"/>
    <lineage>
        <taxon>Bacteria</taxon>
        <taxon>Bacillati</taxon>
        <taxon>Actinomycetota</taxon>
        <taxon>Actinomycetes</taxon>
        <taxon>Micrococcales</taxon>
        <taxon>Brevibacteriaceae</taxon>
        <taxon>Brevibacterium</taxon>
    </lineage>
</organism>
<reference evidence="2 3" key="1">
    <citation type="submission" date="2018-06" db="EMBL/GenBank/DDBJ databases">
        <title>Freshwater and sediment microbial communities from various areas in North America, analyzing microbe dynamics in response to fracking.</title>
        <authorList>
            <person name="Lamendella R."/>
        </authorList>
    </citation>
    <scope>NUCLEOTIDE SEQUENCE [LARGE SCALE GENOMIC DNA]</scope>
    <source>
        <strain evidence="2 3">3b_TX</strain>
    </source>
</reference>
<proteinExistence type="predicted"/>
<evidence type="ECO:0000256" key="1">
    <source>
        <dbReference type="SAM" id="SignalP"/>
    </source>
</evidence>
<evidence type="ECO:0000313" key="2">
    <source>
        <dbReference type="EMBL" id="RBP70672.1"/>
    </source>
</evidence>
<feature type="chain" id="PRO_5016827472" evidence="1">
    <location>
        <begin position="25"/>
        <end position="232"/>
    </location>
</feature>